<dbReference type="Proteomes" id="UP000176740">
    <property type="component" value="Unassembled WGS sequence"/>
</dbReference>
<dbReference type="PIRSF" id="PIRSF004486">
    <property type="entry name" value="MraW"/>
    <property type="match status" value="1"/>
</dbReference>
<evidence type="ECO:0000256" key="3">
    <source>
        <dbReference type="ARBA" id="ARBA00022603"/>
    </source>
</evidence>
<dbReference type="PANTHER" id="PTHR11265:SF0">
    <property type="entry name" value="12S RRNA N4-METHYLCYTIDINE METHYLTRANSFERASE"/>
    <property type="match status" value="1"/>
</dbReference>
<keyword evidence="6" id="KW-0963">Cytoplasm</keyword>
<evidence type="ECO:0000256" key="4">
    <source>
        <dbReference type="ARBA" id="ARBA00022679"/>
    </source>
</evidence>
<dbReference type="CDD" id="cd02440">
    <property type="entry name" value="AdoMet_MTases"/>
    <property type="match status" value="1"/>
</dbReference>
<dbReference type="InterPro" id="IPR029063">
    <property type="entry name" value="SAM-dependent_MTases_sf"/>
</dbReference>
<dbReference type="GO" id="GO:0070475">
    <property type="term" value="P:rRNA base methylation"/>
    <property type="evidence" value="ECO:0007669"/>
    <property type="project" value="UniProtKB-UniRule"/>
</dbReference>
<proteinExistence type="inferred from homology"/>
<dbReference type="InterPro" id="IPR002903">
    <property type="entry name" value="RsmH"/>
</dbReference>
<comment type="function">
    <text evidence="6">Specifically methylates the N4 position of cytidine in position 1402 (C1402) of 16S rRNA.</text>
</comment>
<keyword evidence="5 6" id="KW-0949">S-adenosyl-L-methionine</keyword>
<feature type="binding site" evidence="6">
    <location>
        <position position="111"/>
    </location>
    <ligand>
        <name>S-adenosyl-L-methionine</name>
        <dbReference type="ChEBI" id="CHEBI:59789"/>
    </ligand>
</feature>
<accession>A0A1F5GZE8</accession>
<evidence type="ECO:0000256" key="2">
    <source>
        <dbReference type="ARBA" id="ARBA00022552"/>
    </source>
</evidence>
<feature type="binding site" evidence="6">
    <location>
        <position position="83"/>
    </location>
    <ligand>
        <name>S-adenosyl-L-methionine</name>
        <dbReference type="ChEBI" id="CHEBI:59789"/>
    </ligand>
</feature>
<keyword evidence="2 6" id="KW-0698">rRNA processing</keyword>
<dbReference type="EC" id="2.1.1.199" evidence="6"/>
<dbReference type="STRING" id="1797725.A3A49_02200"/>
<comment type="subcellular location">
    <subcellularLocation>
        <location evidence="6">Cytoplasm</location>
    </subcellularLocation>
</comment>
<evidence type="ECO:0000256" key="5">
    <source>
        <dbReference type="ARBA" id="ARBA00022691"/>
    </source>
</evidence>
<name>A0A1F5GZE8_9BACT</name>
<sequence length="296" mass="33605">MKKYHQSVLLKESIGYLNVKKGERFIDATAGGGGHTFEILRLGGKVLAIDRDPKSIEHIKKKVKSQKSKVKSIEELVLVVGNFNQVGEIARKNGFGKVDGILFDLGVSSYQLEEAQRGFSFQKSGPLDMRMDPKLTINAADIVNNFNQRRLNEIFKKFGQEKFSWPIANAIIRARQIKSFETTEELANVAREVYRKFKVQTNIDPATKVFQSLRIVINSELLNLEEALPQTVNLLKNNGRLVIISFHSLEDAIVKRFFKENKKLKVLTKSPIGPENWEILQNPRSRSAKLRAAQKI</sequence>
<dbReference type="Gene3D" id="3.40.50.150">
    <property type="entry name" value="Vaccinia Virus protein VP39"/>
    <property type="match status" value="1"/>
</dbReference>
<evidence type="ECO:0000313" key="8">
    <source>
        <dbReference type="Proteomes" id="UP000176740"/>
    </source>
</evidence>
<dbReference type="HAMAP" id="MF_01007">
    <property type="entry name" value="16SrRNA_methyltr_H"/>
    <property type="match status" value="1"/>
</dbReference>
<dbReference type="InterPro" id="IPR023397">
    <property type="entry name" value="SAM-dep_MeTrfase_MraW_recog"/>
</dbReference>
<dbReference type="EMBL" id="MFBO01000036">
    <property type="protein sequence ID" value="OGD97174.1"/>
    <property type="molecule type" value="Genomic_DNA"/>
</dbReference>
<dbReference type="GO" id="GO:0071424">
    <property type="term" value="F:rRNA (cytosine-N4-)-methyltransferase activity"/>
    <property type="evidence" value="ECO:0007669"/>
    <property type="project" value="UniProtKB-UniRule"/>
</dbReference>
<keyword evidence="3 6" id="KW-0489">Methyltransferase</keyword>
<evidence type="ECO:0000256" key="6">
    <source>
        <dbReference type="HAMAP-Rule" id="MF_01007"/>
    </source>
</evidence>
<feature type="binding site" evidence="6">
    <location>
        <position position="104"/>
    </location>
    <ligand>
        <name>S-adenosyl-L-methionine</name>
        <dbReference type="ChEBI" id="CHEBI:59789"/>
    </ligand>
</feature>
<dbReference type="GO" id="GO:0005737">
    <property type="term" value="C:cytoplasm"/>
    <property type="evidence" value="ECO:0007669"/>
    <property type="project" value="UniProtKB-SubCell"/>
</dbReference>
<keyword evidence="4 6" id="KW-0808">Transferase</keyword>
<protein>
    <recommendedName>
        <fullName evidence="6">Ribosomal RNA small subunit methyltransferase H</fullName>
        <ecNumber evidence="6">2.1.1.199</ecNumber>
    </recommendedName>
    <alternativeName>
        <fullName evidence="6">16S rRNA m(4)C1402 methyltransferase</fullName>
    </alternativeName>
    <alternativeName>
        <fullName evidence="6">rRNA (cytosine-N(4)-)-methyltransferase RsmH</fullName>
    </alternativeName>
</protein>
<feature type="binding site" evidence="6">
    <location>
        <begin position="33"/>
        <end position="35"/>
    </location>
    <ligand>
        <name>S-adenosyl-L-methionine</name>
        <dbReference type="ChEBI" id="CHEBI:59789"/>
    </ligand>
</feature>
<dbReference type="AlphaFoldDB" id="A0A1F5GZE8"/>
<comment type="similarity">
    <text evidence="1 6">Belongs to the methyltransferase superfamily. RsmH family.</text>
</comment>
<dbReference type="Pfam" id="PF01795">
    <property type="entry name" value="Methyltransf_5"/>
    <property type="match status" value="1"/>
</dbReference>
<dbReference type="PANTHER" id="PTHR11265">
    <property type="entry name" value="S-ADENOSYL-METHYLTRANSFERASE MRAW"/>
    <property type="match status" value="1"/>
</dbReference>
<organism evidence="7 8">
    <name type="scientific">Candidatus Curtissbacteria bacterium RIFCSPLOWO2_01_FULL_38_11b</name>
    <dbReference type="NCBI Taxonomy" id="1797725"/>
    <lineage>
        <taxon>Bacteria</taxon>
        <taxon>Candidatus Curtissiibacteriota</taxon>
    </lineage>
</organism>
<comment type="catalytic activity">
    <reaction evidence="6">
        <text>cytidine(1402) in 16S rRNA + S-adenosyl-L-methionine = N(4)-methylcytidine(1402) in 16S rRNA + S-adenosyl-L-homocysteine + H(+)</text>
        <dbReference type="Rhea" id="RHEA:42928"/>
        <dbReference type="Rhea" id="RHEA-COMP:10286"/>
        <dbReference type="Rhea" id="RHEA-COMP:10287"/>
        <dbReference type="ChEBI" id="CHEBI:15378"/>
        <dbReference type="ChEBI" id="CHEBI:57856"/>
        <dbReference type="ChEBI" id="CHEBI:59789"/>
        <dbReference type="ChEBI" id="CHEBI:74506"/>
        <dbReference type="ChEBI" id="CHEBI:82748"/>
        <dbReference type="EC" id="2.1.1.199"/>
    </reaction>
</comment>
<evidence type="ECO:0000313" key="7">
    <source>
        <dbReference type="EMBL" id="OGD97174.1"/>
    </source>
</evidence>
<evidence type="ECO:0000256" key="1">
    <source>
        <dbReference type="ARBA" id="ARBA00010396"/>
    </source>
</evidence>
<comment type="caution">
    <text evidence="7">The sequence shown here is derived from an EMBL/GenBank/DDBJ whole genome shotgun (WGS) entry which is preliminary data.</text>
</comment>
<gene>
    <name evidence="6" type="primary">rsmH</name>
    <name evidence="7" type="ORF">A3A49_02200</name>
</gene>
<feature type="binding site" evidence="6">
    <location>
        <position position="50"/>
    </location>
    <ligand>
        <name>S-adenosyl-L-methionine</name>
        <dbReference type="ChEBI" id="CHEBI:59789"/>
    </ligand>
</feature>
<dbReference type="SUPFAM" id="SSF81799">
    <property type="entry name" value="Putative methyltransferase TM0872, insert domain"/>
    <property type="match status" value="1"/>
</dbReference>
<dbReference type="SUPFAM" id="SSF53335">
    <property type="entry name" value="S-adenosyl-L-methionine-dependent methyltransferases"/>
    <property type="match status" value="1"/>
</dbReference>
<reference evidence="7 8" key="1">
    <citation type="journal article" date="2016" name="Nat. Commun.">
        <title>Thousands of microbial genomes shed light on interconnected biogeochemical processes in an aquifer system.</title>
        <authorList>
            <person name="Anantharaman K."/>
            <person name="Brown C.T."/>
            <person name="Hug L.A."/>
            <person name="Sharon I."/>
            <person name="Castelle C.J."/>
            <person name="Probst A.J."/>
            <person name="Thomas B.C."/>
            <person name="Singh A."/>
            <person name="Wilkins M.J."/>
            <person name="Karaoz U."/>
            <person name="Brodie E.L."/>
            <person name="Williams K.H."/>
            <person name="Hubbard S.S."/>
            <person name="Banfield J.F."/>
        </authorList>
    </citation>
    <scope>NUCLEOTIDE SEQUENCE [LARGE SCALE GENOMIC DNA]</scope>
</reference>
<dbReference type="NCBIfam" id="TIGR00006">
    <property type="entry name" value="16S rRNA (cytosine(1402)-N(4))-methyltransferase RsmH"/>
    <property type="match status" value="1"/>
</dbReference>
<dbReference type="Gene3D" id="1.10.150.170">
    <property type="entry name" value="Putative methyltransferase TM0872, insert domain"/>
    <property type="match status" value="1"/>
</dbReference>